<gene>
    <name evidence="2" type="ORF">B9T62_35370</name>
</gene>
<evidence type="ECO:0000256" key="1">
    <source>
        <dbReference type="SAM" id="Phobius"/>
    </source>
</evidence>
<keyword evidence="1" id="KW-1133">Transmembrane helix</keyword>
<keyword evidence="1" id="KW-0472">Membrane</keyword>
<evidence type="ECO:0000313" key="2">
    <source>
        <dbReference type="EMBL" id="ASA25552.1"/>
    </source>
</evidence>
<sequence length="79" mass="9026">MDLSNTMLLFIYAVLALLTTGTFIYRIRKRIFRKYIYAEVAMVICLVLVSLAANEIHVLIRLAVLGIVIAVFMYGRSQQ</sequence>
<name>A0A2Z2KU49_9BACL</name>
<protein>
    <submittedName>
        <fullName evidence="2">Uncharacterized protein</fullName>
    </submittedName>
</protein>
<dbReference type="EMBL" id="CP021780">
    <property type="protein sequence ID" value="ASA25552.1"/>
    <property type="molecule type" value="Genomic_DNA"/>
</dbReference>
<keyword evidence="1" id="KW-0812">Transmembrane</keyword>
<feature type="transmembrane region" description="Helical" evidence="1">
    <location>
        <begin position="36"/>
        <end position="53"/>
    </location>
</feature>
<dbReference type="AlphaFoldDB" id="A0A2Z2KU49"/>
<organism evidence="2 3">
    <name type="scientific">Paenibacillus donghaensis</name>
    <dbReference type="NCBI Taxonomy" id="414771"/>
    <lineage>
        <taxon>Bacteria</taxon>
        <taxon>Bacillati</taxon>
        <taxon>Bacillota</taxon>
        <taxon>Bacilli</taxon>
        <taxon>Bacillales</taxon>
        <taxon>Paenibacillaceae</taxon>
        <taxon>Paenibacillus</taxon>
    </lineage>
</organism>
<keyword evidence="3" id="KW-1185">Reference proteome</keyword>
<evidence type="ECO:0000313" key="3">
    <source>
        <dbReference type="Proteomes" id="UP000249890"/>
    </source>
</evidence>
<dbReference type="KEGG" id="pdh:B9T62_35370"/>
<feature type="transmembrane region" description="Helical" evidence="1">
    <location>
        <begin position="6"/>
        <end position="24"/>
    </location>
</feature>
<reference evidence="2 3" key="1">
    <citation type="submission" date="2017-06" db="EMBL/GenBank/DDBJ databases">
        <title>Complete genome sequence of Paenibacillus donghaensis KCTC 13049T isolated from East Sea sediment, South Korea.</title>
        <authorList>
            <person name="Jung B.K."/>
            <person name="Hong S.-J."/>
            <person name="Shin J.-H."/>
        </authorList>
    </citation>
    <scope>NUCLEOTIDE SEQUENCE [LARGE SCALE GENOMIC DNA]</scope>
    <source>
        <strain evidence="2 3">KCTC 13049</strain>
    </source>
</reference>
<dbReference type="RefSeq" id="WP_087919514.1">
    <property type="nucleotide sequence ID" value="NZ_CP021780.1"/>
</dbReference>
<feature type="transmembrane region" description="Helical" evidence="1">
    <location>
        <begin position="59"/>
        <end position="75"/>
    </location>
</feature>
<accession>A0A2Z2KU49</accession>
<dbReference type="Proteomes" id="UP000249890">
    <property type="component" value="Chromosome"/>
</dbReference>
<proteinExistence type="predicted"/>